<sequence>IVASIEQYSDLDEMLVEEAIKRLKTFEERIKVKKGKAFEDQDKLLFSKHNDNGQRHHYDNQGGGRYIPPHSRKS</sequence>
<feature type="region of interest" description="Disordered" evidence="1">
    <location>
        <begin position="45"/>
        <end position="74"/>
    </location>
</feature>
<evidence type="ECO:0000256" key="1">
    <source>
        <dbReference type="SAM" id="MobiDB-lite"/>
    </source>
</evidence>
<feature type="compositionally biased region" description="Basic and acidic residues" evidence="1">
    <location>
        <begin position="45"/>
        <end position="59"/>
    </location>
</feature>
<dbReference type="EMBL" id="BKCJ011071011">
    <property type="protein sequence ID" value="GFC79556.1"/>
    <property type="molecule type" value="Genomic_DNA"/>
</dbReference>
<feature type="non-terminal residue" evidence="2">
    <location>
        <position position="1"/>
    </location>
</feature>
<evidence type="ECO:0000313" key="2">
    <source>
        <dbReference type="EMBL" id="GFC79556.1"/>
    </source>
</evidence>
<reference evidence="2" key="1">
    <citation type="journal article" date="2019" name="Sci. Rep.">
        <title>Draft genome of Tanacetum cinerariifolium, the natural source of mosquito coil.</title>
        <authorList>
            <person name="Yamashiro T."/>
            <person name="Shiraishi A."/>
            <person name="Satake H."/>
            <person name="Nakayama K."/>
        </authorList>
    </citation>
    <scope>NUCLEOTIDE SEQUENCE</scope>
</reference>
<comment type="caution">
    <text evidence="2">The sequence shown here is derived from an EMBL/GenBank/DDBJ whole genome shotgun (WGS) entry which is preliminary data.</text>
</comment>
<proteinExistence type="predicted"/>
<gene>
    <name evidence="2" type="ORF">Tci_851526</name>
</gene>
<protein>
    <submittedName>
        <fullName evidence="2">Zinc finger, CCHC-type</fullName>
    </submittedName>
</protein>
<name>A0A699R248_TANCI</name>
<organism evidence="2">
    <name type="scientific">Tanacetum cinerariifolium</name>
    <name type="common">Dalmatian daisy</name>
    <name type="synonym">Chrysanthemum cinerariifolium</name>
    <dbReference type="NCBI Taxonomy" id="118510"/>
    <lineage>
        <taxon>Eukaryota</taxon>
        <taxon>Viridiplantae</taxon>
        <taxon>Streptophyta</taxon>
        <taxon>Embryophyta</taxon>
        <taxon>Tracheophyta</taxon>
        <taxon>Spermatophyta</taxon>
        <taxon>Magnoliopsida</taxon>
        <taxon>eudicotyledons</taxon>
        <taxon>Gunneridae</taxon>
        <taxon>Pentapetalae</taxon>
        <taxon>asterids</taxon>
        <taxon>campanulids</taxon>
        <taxon>Asterales</taxon>
        <taxon>Asteraceae</taxon>
        <taxon>Asteroideae</taxon>
        <taxon>Anthemideae</taxon>
        <taxon>Anthemidinae</taxon>
        <taxon>Tanacetum</taxon>
    </lineage>
</organism>
<accession>A0A699R248</accession>
<dbReference type="AlphaFoldDB" id="A0A699R248"/>